<feature type="transmembrane region" description="Helical" evidence="7">
    <location>
        <begin position="34"/>
        <end position="62"/>
    </location>
</feature>
<keyword evidence="6 7" id="KW-0472">Membrane</keyword>
<dbReference type="AlphaFoldDB" id="A0A6L9SCJ7"/>
<name>A0A6L9SCJ7_9ACTN</name>
<dbReference type="CDD" id="cd06261">
    <property type="entry name" value="TM_PBP2"/>
    <property type="match status" value="1"/>
</dbReference>
<evidence type="ECO:0000256" key="6">
    <source>
        <dbReference type="ARBA" id="ARBA00023136"/>
    </source>
</evidence>
<keyword evidence="3" id="KW-1003">Cell membrane</keyword>
<dbReference type="RefSeq" id="WP_163741560.1">
    <property type="nucleotide sequence ID" value="NZ_JAAGOA010000016.1"/>
</dbReference>
<feature type="transmembrane region" description="Helical" evidence="7">
    <location>
        <begin position="231"/>
        <end position="251"/>
    </location>
</feature>
<dbReference type="GO" id="GO:0055085">
    <property type="term" value="P:transmembrane transport"/>
    <property type="evidence" value="ECO:0007669"/>
    <property type="project" value="InterPro"/>
</dbReference>
<dbReference type="SUPFAM" id="SSF161098">
    <property type="entry name" value="MetI-like"/>
    <property type="match status" value="1"/>
</dbReference>
<evidence type="ECO:0000259" key="9">
    <source>
        <dbReference type="PROSITE" id="PS50928"/>
    </source>
</evidence>
<reference evidence="10 11" key="1">
    <citation type="submission" date="2020-02" db="EMBL/GenBank/DDBJ databases">
        <authorList>
            <person name="Li X.-J."/>
            <person name="Han X.-M."/>
        </authorList>
    </citation>
    <scope>NUCLEOTIDE SEQUENCE [LARGE SCALE GENOMIC DNA]</scope>
    <source>
        <strain evidence="10 11">CCTCC AB 2017055</strain>
    </source>
</reference>
<proteinExistence type="inferred from homology"/>
<dbReference type="PANTHER" id="PTHR30193:SF37">
    <property type="entry name" value="INNER MEMBRANE ABC TRANSPORTER PERMEASE PROTEIN YCJO"/>
    <property type="match status" value="1"/>
</dbReference>
<protein>
    <submittedName>
        <fullName evidence="10">Sugar ABC transporter permease</fullName>
    </submittedName>
</protein>
<dbReference type="InterPro" id="IPR035906">
    <property type="entry name" value="MetI-like_sf"/>
</dbReference>
<keyword evidence="2 7" id="KW-0813">Transport</keyword>
<feature type="compositionally biased region" description="Polar residues" evidence="8">
    <location>
        <begin position="1"/>
        <end position="14"/>
    </location>
</feature>
<keyword evidence="4 7" id="KW-0812">Transmembrane</keyword>
<dbReference type="Pfam" id="PF00528">
    <property type="entry name" value="BPD_transp_1"/>
    <property type="match status" value="1"/>
</dbReference>
<accession>A0A6L9SCJ7</accession>
<feature type="domain" description="ABC transmembrane type-1" evidence="9">
    <location>
        <begin position="92"/>
        <end position="304"/>
    </location>
</feature>
<comment type="caution">
    <text evidence="10">The sequence shown here is derived from an EMBL/GenBank/DDBJ whole genome shotgun (WGS) entry which is preliminary data.</text>
</comment>
<organism evidence="10 11">
    <name type="scientific">Phytoactinopolyspora halotolerans</name>
    <dbReference type="NCBI Taxonomy" id="1981512"/>
    <lineage>
        <taxon>Bacteria</taxon>
        <taxon>Bacillati</taxon>
        <taxon>Actinomycetota</taxon>
        <taxon>Actinomycetes</taxon>
        <taxon>Jiangellales</taxon>
        <taxon>Jiangellaceae</taxon>
        <taxon>Phytoactinopolyspora</taxon>
    </lineage>
</organism>
<evidence type="ECO:0000256" key="3">
    <source>
        <dbReference type="ARBA" id="ARBA00022475"/>
    </source>
</evidence>
<feature type="transmembrane region" description="Helical" evidence="7">
    <location>
        <begin position="283"/>
        <end position="303"/>
    </location>
</feature>
<feature type="transmembrane region" description="Helical" evidence="7">
    <location>
        <begin position="125"/>
        <end position="146"/>
    </location>
</feature>
<feature type="region of interest" description="Disordered" evidence="8">
    <location>
        <begin position="1"/>
        <end position="26"/>
    </location>
</feature>
<dbReference type="GO" id="GO:0005886">
    <property type="term" value="C:plasma membrane"/>
    <property type="evidence" value="ECO:0007669"/>
    <property type="project" value="UniProtKB-SubCell"/>
</dbReference>
<evidence type="ECO:0000313" key="10">
    <source>
        <dbReference type="EMBL" id="NEE02739.1"/>
    </source>
</evidence>
<feature type="transmembrane region" description="Helical" evidence="7">
    <location>
        <begin position="177"/>
        <end position="200"/>
    </location>
</feature>
<evidence type="ECO:0000313" key="11">
    <source>
        <dbReference type="Proteomes" id="UP000475214"/>
    </source>
</evidence>
<dbReference type="InterPro" id="IPR051393">
    <property type="entry name" value="ABC_transporter_permease"/>
</dbReference>
<feature type="transmembrane region" description="Helical" evidence="7">
    <location>
        <begin position="96"/>
        <end position="118"/>
    </location>
</feature>
<gene>
    <name evidence="10" type="ORF">G1H10_21470</name>
</gene>
<evidence type="ECO:0000256" key="8">
    <source>
        <dbReference type="SAM" id="MobiDB-lite"/>
    </source>
</evidence>
<keyword evidence="11" id="KW-1185">Reference proteome</keyword>
<evidence type="ECO:0000256" key="7">
    <source>
        <dbReference type="RuleBase" id="RU363032"/>
    </source>
</evidence>
<comment type="similarity">
    <text evidence="7">Belongs to the binding-protein-dependent transport system permease family.</text>
</comment>
<dbReference type="PROSITE" id="PS50928">
    <property type="entry name" value="ABC_TM1"/>
    <property type="match status" value="1"/>
</dbReference>
<comment type="subcellular location">
    <subcellularLocation>
        <location evidence="1 7">Cell membrane</location>
        <topology evidence="1 7">Multi-pass membrane protein</topology>
    </subcellularLocation>
</comment>
<dbReference type="EMBL" id="JAAGOA010000016">
    <property type="protein sequence ID" value="NEE02739.1"/>
    <property type="molecule type" value="Genomic_DNA"/>
</dbReference>
<sequence length="315" mass="35030">MAQSVVTGRASQSAARPPAGVDNRRSRRRKDRAWGVLFASPYLAHLLLLMLWPLGASLYFAFTTYDLVNPPEWTGFENFTRLLSDNNFWRTLGNTAYFAVLFVPAQTILALLLAVALNQKIKGIALFRTAFFVPVVSSWVVVAYVADSMLNPRSGIANTLLDWVGLPTQDWLQSPALVIPTLAGVAVWKGVGYMMLLFLAGLQAIPEERYEAAKVDGASALQRLRHITMPGVSGTTFLVLVLTLITTLQAFEQVFVMTDGGPNGASELTVLYMYRQGFEYFQMGYASAIAWVLFLLILVLTIVQLRLQRKWVHYA</sequence>
<dbReference type="InterPro" id="IPR000515">
    <property type="entry name" value="MetI-like"/>
</dbReference>
<dbReference type="Proteomes" id="UP000475214">
    <property type="component" value="Unassembled WGS sequence"/>
</dbReference>
<evidence type="ECO:0000256" key="2">
    <source>
        <dbReference type="ARBA" id="ARBA00022448"/>
    </source>
</evidence>
<evidence type="ECO:0000256" key="1">
    <source>
        <dbReference type="ARBA" id="ARBA00004651"/>
    </source>
</evidence>
<evidence type="ECO:0000256" key="4">
    <source>
        <dbReference type="ARBA" id="ARBA00022692"/>
    </source>
</evidence>
<keyword evidence="5 7" id="KW-1133">Transmembrane helix</keyword>
<evidence type="ECO:0000256" key="5">
    <source>
        <dbReference type="ARBA" id="ARBA00022989"/>
    </source>
</evidence>
<dbReference type="PANTHER" id="PTHR30193">
    <property type="entry name" value="ABC TRANSPORTER PERMEASE PROTEIN"/>
    <property type="match status" value="1"/>
</dbReference>
<dbReference type="Gene3D" id="1.10.3720.10">
    <property type="entry name" value="MetI-like"/>
    <property type="match status" value="1"/>
</dbReference>